<dbReference type="OrthoDB" id="1433466at2759"/>
<gene>
    <name evidence="4" type="ORF">GIB67_010552</name>
</gene>
<reference evidence="4 5" key="1">
    <citation type="journal article" date="2020" name="IScience">
        <title>Genome Sequencing of the Endangered Kingdonia uniflora (Circaeasteraceae, Ranunculales) Reveals Potential Mechanisms of Evolutionary Specialization.</title>
        <authorList>
            <person name="Sun Y."/>
            <person name="Deng T."/>
            <person name="Zhang A."/>
            <person name="Moore M.J."/>
            <person name="Landis J.B."/>
            <person name="Lin N."/>
            <person name="Zhang H."/>
            <person name="Zhang X."/>
            <person name="Huang J."/>
            <person name="Zhang X."/>
            <person name="Sun H."/>
            <person name="Wang H."/>
        </authorList>
    </citation>
    <scope>NUCLEOTIDE SEQUENCE [LARGE SCALE GENOMIC DNA]</scope>
    <source>
        <strain evidence="4">TB1705</strain>
        <tissue evidence="4">Leaf</tissue>
    </source>
</reference>
<dbReference type="PANTHER" id="PTHR31210:SF43">
    <property type="entry name" value="STORAGE PROTEIN-RELATED"/>
    <property type="match status" value="1"/>
</dbReference>
<dbReference type="InterPro" id="IPR011990">
    <property type="entry name" value="TPR-like_helical_dom_sf"/>
</dbReference>
<dbReference type="Pfam" id="PF05212">
    <property type="entry name" value="DUF707"/>
    <property type="match status" value="1"/>
</dbReference>
<dbReference type="InterPro" id="IPR002885">
    <property type="entry name" value="PPR_rpt"/>
</dbReference>
<keyword evidence="1" id="KW-0677">Repeat</keyword>
<dbReference type="InterPro" id="IPR007877">
    <property type="entry name" value="DUF707"/>
</dbReference>
<evidence type="ECO:0000256" key="3">
    <source>
        <dbReference type="SAM" id="SignalP"/>
    </source>
</evidence>
<feature type="signal peptide" evidence="3">
    <location>
        <begin position="1"/>
        <end position="19"/>
    </location>
</feature>
<evidence type="ECO:0000256" key="2">
    <source>
        <dbReference type="PROSITE-ProRule" id="PRU00708"/>
    </source>
</evidence>
<accession>A0A7J7MB48</accession>
<evidence type="ECO:0000313" key="5">
    <source>
        <dbReference type="Proteomes" id="UP000541444"/>
    </source>
</evidence>
<evidence type="ECO:0000313" key="4">
    <source>
        <dbReference type="EMBL" id="KAF6151978.1"/>
    </source>
</evidence>
<name>A0A7J7MB48_9MAGN</name>
<dbReference type="PROSITE" id="PS51375">
    <property type="entry name" value="PPR"/>
    <property type="match status" value="1"/>
</dbReference>
<feature type="chain" id="PRO_5029475813" description="Pentatricopeptide repeat-containing protein" evidence="3">
    <location>
        <begin position="20"/>
        <end position="170"/>
    </location>
</feature>
<dbReference type="EMBL" id="JACGCM010001659">
    <property type="protein sequence ID" value="KAF6151978.1"/>
    <property type="molecule type" value="Genomic_DNA"/>
</dbReference>
<dbReference type="PANTHER" id="PTHR31210">
    <property type="entry name" value="OS06G0731900 PROTEIN"/>
    <property type="match status" value="1"/>
</dbReference>
<protein>
    <recommendedName>
        <fullName evidence="6">Pentatricopeptide repeat-containing protein</fullName>
    </recommendedName>
</protein>
<dbReference type="Proteomes" id="UP000541444">
    <property type="component" value="Unassembled WGS sequence"/>
</dbReference>
<keyword evidence="3" id="KW-0732">Signal</keyword>
<comment type="caution">
    <text evidence="4">The sequence shown here is derived from an EMBL/GenBank/DDBJ whole genome shotgun (WGS) entry which is preliminary data.</text>
</comment>
<feature type="repeat" description="PPR" evidence="2">
    <location>
        <begin position="81"/>
        <end position="115"/>
    </location>
</feature>
<organism evidence="4 5">
    <name type="scientific">Kingdonia uniflora</name>
    <dbReference type="NCBI Taxonomy" id="39325"/>
    <lineage>
        <taxon>Eukaryota</taxon>
        <taxon>Viridiplantae</taxon>
        <taxon>Streptophyta</taxon>
        <taxon>Embryophyta</taxon>
        <taxon>Tracheophyta</taxon>
        <taxon>Spermatophyta</taxon>
        <taxon>Magnoliopsida</taxon>
        <taxon>Ranunculales</taxon>
        <taxon>Circaeasteraceae</taxon>
        <taxon>Kingdonia</taxon>
    </lineage>
</organism>
<dbReference type="Gene3D" id="1.25.40.10">
    <property type="entry name" value="Tetratricopeptide repeat domain"/>
    <property type="match status" value="1"/>
</dbReference>
<keyword evidence="5" id="KW-1185">Reference proteome</keyword>
<proteinExistence type="predicted"/>
<dbReference type="Pfam" id="PF01535">
    <property type="entry name" value="PPR"/>
    <property type="match status" value="1"/>
</dbReference>
<dbReference type="NCBIfam" id="TIGR00756">
    <property type="entry name" value="PPR"/>
    <property type="match status" value="1"/>
</dbReference>
<sequence>MLNFLIWFNFVEIMAPIFSREAYCVWHLIQNDLVHGWGLDFALSRRVERIPIVGKPLVDLYAKNEYVNSVWLVFEHLCWHNSVSFVAMISGLSRNNLEHGALNVFIQMLKSGITPTPYAFSVVLCLNLGQSSKLRLWECWHFNLGQKGLLQALGGYALQSWGKVTIKLNL</sequence>
<evidence type="ECO:0000256" key="1">
    <source>
        <dbReference type="ARBA" id="ARBA00022737"/>
    </source>
</evidence>
<dbReference type="AlphaFoldDB" id="A0A7J7MB48"/>
<evidence type="ECO:0008006" key="6">
    <source>
        <dbReference type="Google" id="ProtNLM"/>
    </source>
</evidence>